<evidence type="ECO:0000256" key="3">
    <source>
        <dbReference type="ARBA" id="ARBA00022833"/>
    </source>
</evidence>
<keyword evidence="5 6" id="KW-0687">Ribonucleoprotein</keyword>
<dbReference type="Gene3D" id="6.20.50.180">
    <property type="match status" value="1"/>
</dbReference>
<feature type="binding site" evidence="6">
    <location>
        <position position="18"/>
    </location>
    <ligand>
        <name>Zn(2+)</name>
        <dbReference type="ChEBI" id="CHEBI:29105"/>
    </ligand>
</feature>
<dbReference type="NCBIfam" id="NF001669">
    <property type="entry name" value="PRK00432.1"/>
    <property type="match status" value="1"/>
</dbReference>
<dbReference type="AlphaFoldDB" id="A0ABD5RN07"/>
<feature type="binding site" evidence="6">
    <location>
        <position position="38"/>
    </location>
    <ligand>
        <name>Zn(2+)</name>
        <dbReference type="ChEBI" id="CHEBI:29105"/>
    </ligand>
</feature>
<dbReference type="SUPFAM" id="SSF57829">
    <property type="entry name" value="Zn-binding ribosomal proteins"/>
    <property type="match status" value="1"/>
</dbReference>
<organism evidence="8 9">
    <name type="scientific">Halomarina salina</name>
    <dbReference type="NCBI Taxonomy" id="1872699"/>
    <lineage>
        <taxon>Archaea</taxon>
        <taxon>Methanobacteriati</taxon>
        <taxon>Methanobacteriota</taxon>
        <taxon>Stenosarchaea group</taxon>
        <taxon>Halobacteria</taxon>
        <taxon>Halobacteriales</taxon>
        <taxon>Natronomonadaceae</taxon>
        <taxon>Halomarina</taxon>
    </lineage>
</organism>
<comment type="similarity">
    <text evidence="6">Belongs to the eukaryotic ribosomal protein eS31 family.</text>
</comment>
<dbReference type="InterPro" id="IPR011332">
    <property type="entry name" value="Ribosomal_zn-bd"/>
</dbReference>
<evidence type="ECO:0000256" key="4">
    <source>
        <dbReference type="ARBA" id="ARBA00022980"/>
    </source>
</evidence>
<evidence type="ECO:0000256" key="5">
    <source>
        <dbReference type="ARBA" id="ARBA00023274"/>
    </source>
</evidence>
<dbReference type="HAMAP" id="MF_00777">
    <property type="entry name" value="Ribosomal_eS31"/>
    <property type="match status" value="1"/>
</dbReference>
<dbReference type="EMBL" id="JBHSQH010000001">
    <property type="protein sequence ID" value="MFC5971915.1"/>
    <property type="molecule type" value="Genomic_DNA"/>
</dbReference>
<dbReference type="InterPro" id="IPR022845">
    <property type="entry name" value="Ribosomal_eS31_arc"/>
</dbReference>
<protein>
    <recommendedName>
        <fullName evidence="6">Small ribosomal subunit protein eS31</fullName>
    </recommendedName>
</protein>
<dbReference type="GO" id="GO:0008270">
    <property type="term" value="F:zinc ion binding"/>
    <property type="evidence" value="ECO:0007669"/>
    <property type="project" value="UniProtKB-UniRule"/>
</dbReference>
<sequence>MARNTYYNDDGTTDKQTCPRCGDTFLAEHSDRVHCGKCGYTEWNTDDE</sequence>
<dbReference type="Proteomes" id="UP001596099">
    <property type="component" value="Unassembled WGS sequence"/>
</dbReference>
<keyword evidence="2 6" id="KW-0863">Zinc-finger</keyword>
<evidence type="ECO:0000313" key="9">
    <source>
        <dbReference type="Proteomes" id="UP001596099"/>
    </source>
</evidence>
<evidence type="ECO:0000256" key="1">
    <source>
        <dbReference type="ARBA" id="ARBA00022723"/>
    </source>
</evidence>
<keyword evidence="1 6" id="KW-0479">Metal-binding</keyword>
<keyword evidence="9" id="KW-1185">Reference proteome</keyword>
<reference evidence="8 9" key="1">
    <citation type="journal article" date="2019" name="Int. J. Syst. Evol. Microbiol.">
        <title>The Global Catalogue of Microorganisms (GCM) 10K type strain sequencing project: providing services to taxonomists for standard genome sequencing and annotation.</title>
        <authorList>
            <consortium name="The Broad Institute Genomics Platform"/>
            <consortium name="The Broad Institute Genome Sequencing Center for Infectious Disease"/>
            <person name="Wu L."/>
            <person name="Ma J."/>
        </authorList>
    </citation>
    <scope>NUCLEOTIDE SEQUENCE [LARGE SCALE GENOMIC DNA]</scope>
    <source>
        <strain evidence="8 9">CGMCC 1.12543</strain>
    </source>
</reference>
<dbReference type="RefSeq" id="WP_247414794.1">
    <property type="nucleotide sequence ID" value="NZ_JALLGW010000001.1"/>
</dbReference>
<keyword evidence="4 6" id="KW-0689">Ribosomal protein</keyword>
<comment type="subunit">
    <text evidence="6">Part of the 30S ribosomal subunit.</text>
</comment>
<dbReference type="SMART" id="SM01402">
    <property type="entry name" value="Ribosomal_S27"/>
    <property type="match status" value="1"/>
</dbReference>
<dbReference type="GO" id="GO:0006412">
    <property type="term" value="P:translation"/>
    <property type="evidence" value="ECO:0007669"/>
    <property type="project" value="UniProtKB-UniRule"/>
</dbReference>
<gene>
    <name evidence="6" type="primary">rps27ae</name>
    <name evidence="8" type="ORF">ACFPYI_11285</name>
</gene>
<name>A0ABD5RN07_9EURY</name>
<dbReference type="Pfam" id="PF01599">
    <property type="entry name" value="Ribosomal_S27"/>
    <property type="match status" value="1"/>
</dbReference>
<comment type="cofactor">
    <cofactor evidence="6">
        <name>Zn(2+)</name>
        <dbReference type="ChEBI" id="CHEBI:29105"/>
    </cofactor>
    <text evidence="6">Binds 1 zinc ion per subunit.</text>
</comment>
<feature type="binding site" evidence="6">
    <location>
        <position position="35"/>
    </location>
    <ligand>
        <name>Zn(2+)</name>
        <dbReference type="ChEBI" id="CHEBI:29105"/>
    </ligand>
</feature>
<dbReference type="GO" id="GO:0005840">
    <property type="term" value="C:ribosome"/>
    <property type="evidence" value="ECO:0007669"/>
    <property type="project" value="UniProtKB-KW"/>
</dbReference>
<keyword evidence="3 6" id="KW-0862">Zinc</keyword>
<feature type="domain" description="Small ribosomal subunit protein eS31" evidence="7">
    <location>
        <begin position="3"/>
        <end position="41"/>
    </location>
</feature>
<evidence type="ECO:0000256" key="2">
    <source>
        <dbReference type="ARBA" id="ARBA00022771"/>
    </source>
</evidence>
<evidence type="ECO:0000313" key="8">
    <source>
        <dbReference type="EMBL" id="MFC5971915.1"/>
    </source>
</evidence>
<evidence type="ECO:0000256" key="6">
    <source>
        <dbReference type="HAMAP-Rule" id="MF_00777"/>
    </source>
</evidence>
<feature type="binding site" evidence="6">
    <location>
        <position position="21"/>
    </location>
    <ligand>
        <name>Zn(2+)</name>
        <dbReference type="ChEBI" id="CHEBI:29105"/>
    </ligand>
</feature>
<proteinExistence type="inferred from homology"/>
<dbReference type="InterPro" id="IPR002906">
    <property type="entry name" value="Ribosomal_eS31"/>
</dbReference>
<dbReference type="GO" id="GO:1990904">
    <property type="term" value="C:ribonucleoprotein complex"/>
    <property type="evidence" value="ECO:0007669"/>
    <property type="project" value="UniProtKB-KW"/>
</dbReference>
<evidence type="ECO:0000259" key="7">
    <source>
        <dbReference type="SMART" id="SM01402"/>
    </source>
</evidence>
<feature type="zinc finger region" description="C4-type" evidence="6">
    <location>
        <begin position="18"/>
        <end position="38"/>
    </location>
</feature>
<accession>A0ABD5RN07</accession>
<comment type="caution">
    <text evidence="8">The sequence shown here is derived from an EMBL/GenBank/DDBJ whole genome shotgun (WGS) entry which is preliminary data.</text>
</comment>